<feature type="region of interest" description="Disordered" evidence="7">
    <location>
        <begin position="89"/>
        <end position="114"/>
    </location>
</feature>
<dbReference type="GO" id="GO:0005524">
    <property type="term" value="F:ATP binding"/>
    <property type="evidence" value="ECO:0007669"/>
    <property type="project" value="UniProtKB-UniRule"/>
</dbReference>
<dbReference type="GO" id="GO:0046872">
    <property type="term" value="F:metal ion binding"/>
    <property type="evidence" value="ECO:0007669"/>
    <property type="project" value="UniProtKB-KW"/>
</dbReference>
<accession>A0A2T8HYE0</accession>
<evidence type="ECO:0000256" key="4">
    <source>
        <dbReference type="ARBA" id="ARBA00023004"/>
    </source>
</evidence>
<evidence type="ECO:0000256" key="5">
    <source>
        <dbReference type="ARBA" id="ARBA00023014"/>
    </source>
</evidence>
<dbReference type="InterPro" id="IPR034904">
    <property type="entry name" value="FSCA_dom_sf"/>
</dbReference>
<dbReference type="OrthoDB" id="9809679at2"/>
<keyword evidence="2 6" id="KW-0547">Nucleotide-binding</keyword>
<keyword evidence="5 6" id="KW-0411">Iron-sulfur</keyword>
<comment type="similarity">
    <text evidence="6">Belongs to the Mrp/NBP35 ATP-binding proteins family.</text>
</comment>
<dbReference type="GO" id="GO:0016226">
    <property type="term" value="P:iron-sulfur cluster assembly"/>
    <property type="evidence" value="ECO:0007669"/>
    <property type="project" value="InterPro"/>
</dbReference>
<evidence type="ECO:0000256" key="3">
    <source>
        <dbReference type="ARBA" id="ARBA00022840"/>
    </source>
</evidence>
<dbReference type="GO" id="GO:0051539">
    <property type="term" value="F:4 iron, 4 sulfur cluster binding"/>
    <property type="evidence" value="ECO:0007669"/>
    <property type="project" value="TreeGrafter"/>
</dbReference>
<dbReference type="GO" id="GO:0016887">
    <property type="term" value="F:ATP hydrolysis activity"/>
    <property type="evidence" value="ECO:0007669"/>
    <property type="project" value="UniProtKB-UniRule"/>
</dbReference>
<dbReference type="InterPro" id="IPR033756">
    <property type="entry name" value="YlxH/NBP35"/>
</dbReference>
<dbReference type="EMBL" id="QDKM01000001">
    <property type="protein sequence ID" value="PVH30421.1"/>
    <property type="molecule type" value="Genomic_DNA"/>
</dbReference>
<evidence type="ECO:0000313" key="9">
    <source>
        <dbReference type="EMBL" id="PVH30421.1"/>
    </source>
</evidence>
<dbReference type="CDD" id="cd02037">
    <property type="entry name" value="Mrp_NBP35"/>
    <property type="match status" value="1"/>
</dbReference>
<keyword evidence="4 6" id="KW-0408">Iron</keyword>
<reference evidence="9 10" key="1">
    <citation type="submission" date="2018-04" db="EMBL/GenBank/DDBJ databases">
        <title>Pararhodobacter oceanense sp. nov., isolated from marine intertidal sediment.</title>
        <authorList>
            <person name="Wang X.-L."/>
            <person name="Du Z.-J."/>
        </authorList>
    </citation>
    <scope>NUCLEOTIDE SEQUENCE [LARGE SCALE GENOMIC DNA]</scope>
    <source>
        <strain evidence="9 10">AM505</strain>
    </source>
</reference>
<dbReference type="Proteomes" id="UP000245911">
    <property type="component" value="Unassembled WGS sequence"/>
</dbReference>
<gene>
    <name evidence="9" type="ORF">DDE20_02430</name>
</gene>
<evidence type="ECO:0000256" key="2">
    <source>
        <dbReference type="ARBA" id="ARBA00022741"/>
    </source>
</evidence>
<evidence type="ECO:0000256" key="7">
    <source>
        <dbReference type="SAM" id="MobiDB-lite"/>
    </source>
</evidence>
<dbReference type="AlphaFoldDB" id="A0A2T8HYE0"/>
<dbReference type="GO" id="GO:0140663">
    <property type="term" value="F:ATP-dependent FeS chaperone activity"/>
    <property type="evidence" value="ECO:0007669"/>
    <property type="project" value="InterPro"/>
</dbReference>
<dbReference type="Pfam" id="PF10609">
    <property type="entry name" value="ParA"/>
    <property type="match status" value="1"/>
</dbReference>
<sequence>MSSTPTPTRESILATLDTVEVPGGGSLVSRDLVRALVVDGGNVRFVIEVESPQVAQAMEPVRAAAEAALGKQPGIARVSVAMTAHGPAAKPAVKAPPAGEPPSLKIGGHPKPGPSTVPGVQRILAIGSGKGGVGKSTVSANLAVAMAREGWKVGLVDADIYGPSQGRMMGVTKRPASPDGKTIIPPVAHGVRMISLGLMMAEDEAVIWRGPMLMGALQQLMTQVAWGDLDLLIVDMPPGTGDVQLTLCQKFDVTGAIVVSTPQDVALLDARKALKAFETLKTPVLGLVENMSTFVCPKCGHEEHIFGDGGVQREAEKQGIPFLGSLPLNVETRLSGDGGVPVAATDSAAGEAYRVMARGLIDGFLA</sequence>
<evidence type="ECO:0000259" key="8">
    <source>
        <dbReference type="Pfam" id="PF01883"/>
    </source>
</evidence>
<feature type="domain" description="MIP18 family-like" evidence="8">
    <location>
        <begin position="10"/>
        <end position="80"/>
    </location>
</feature>
<evidence type="ECO:0000256" key="6">
    <source>
        <dbReference type="HAMAP-Rule" id="MF_02040"/>
    </source>
</evidence>
<dbReference type="HAMAP" id="MF_02040">
    <property type="entry name" value="Mrp_NBP35"/>
    <property type="match status" value="1"/>
</dbReference>
<evidence type="ECO:0000313" key="10">
    <source>
        <dbReference type="Proteomes" id="UP000245911"/>
    </source>
</evidence>
<dbReference type="SUPFAM" id="SSF52540">
    <property type="entry name" value="P-loop containing nucleoside triphosphate hydrolases"/>
    <property type="match status" value="1"/>
</dbReference>
<dbReference type="InterPro" id="IPR044304">
    <property type="entry name" value="NUBPL-like"/>
</dbReference>
<protein>
    <recommendedName>
        <fullName evidence="6">Iron-sulfur cluster carrier protein</fullName>
    </recommendedName>
</protein>
<keyword evidence="10" id="KW-1185">Reference proteome</keyword>
<dbReference type="PANTHER" id="PTHR42961:SF2">
    <property type="entry name" value="IRON-SULFUR PROTEIN NUBPL"/>
    <property type="match status" value="1"/>
</dbReference>
<name>A0A2T8HYE0_9RHOB</name>
<dbReference type="PANTHER" id="PTHR42961">
    <property type="entry name" value="IRON-SULFUR PROTEIN NUBPL"/>
    <property type="match status" value="1"/>
</dbReference>
<organism evidence="9 10">
    <name type="scientific">Pararhodobacter oceanensis</name>
    <dbReference type="NCBI Taxonomy" id="2172121"/>
    <lineage>
        <taxon>Bacteria</taxon>
        <taxon>Pseudomonadati</taxon>
        <taxon>Pseudomonadota</taxon>
        <taxon>Alphaproteobacteria</taxon>
        <taxon>Rhodobacterales</taxon>
        <taxon>Paracoccaceae</taxon>
        <taxon>Pararhodobacter</taxon>
    </lineage>
</organism>
<feature type="binding site" evidence="6">
    <location>
        <begin position="129"/>
        <end position="136"/>
    </location>
    <ligand>
        <name>ATP</name>
        <dbReference type="ChEBI" id="CHEBI:30616"/>
    </ligand>
</feature>
<dbReference type="InterPro" id="IPR002744">
    <property type="entry name" value="MIP18-like"/>
</dbReference>
<comment type="caution">
    <text evidence="9">The sequence shown here is derived from an EMBL/GenBank/DDBJ whole genome shotgun (WGS) entry which is preliminary data.</text>
</comment>
<comment type="function">
    <text evidence="6">Binds and transfers iron-sulfur (Fe-S) clusters to target apoproteins. Can hydrolyze ATP.</text>
</comment>
<keyword evidence="6" id="KW-0378">Hydrolase</keyword>
<proteinExistence type="inferred from homology"/>
<keyword evidence="1 6" id="KW-0479">Metal-binding</keyword>
<dbReference type="Pfam" id="PF01883">
    <property type="entry name" value="FeS_assembly_P"/>
    <property type="match status" value="1"/>
</dbReference>
<dbReference type="SUPFAM" id="SSF117916">
    <property type="entry name" value="Fe-S cluster assembly (FSCA) domain-like"/>
    <property type="match status" value="1"/>
</dbReference>
<comment type="subunit">
    <text evidence="6">Homodimer.</text>
</comment>
<dbReference type="RefSeq" id="WP_116556836.1">
    <property type="nucleotide sequence ID" value="NZ_QDKM01000001.1"/>
</dbReference>
<keyword evidence="3 6" id="KW-0067">ATP-binding</keyword>
<dbReference type="InterPro" id="IPR019591">
    <property type="entry name" value="Mrp/NBP35_ATP-bd"/>
</dbReference>
<evidence type="ECO:0000256" key="1">
    <source>
        <dbReference type="ARBA" id="ARBA00022723"/>
    </source>
</evidence>
<dbReference type="FunFam" id="3.40.50.300:FF:001119">
    <property type="entry name" value="Iron-sulfur cluster carrier protein"/>
    <property type="match status" value="1"/>
</dbReference>
<dbReference type="Gene3D" id="3.40.50.300">
    <property type="entry name" value="P-loop containing nucleotide triphosphate hydrolases"/>
    <property type="match status" value="1"/>
</dbReference>
<dbReference type="InterPro" id="IPR027417">
    <property type="entry name" value="P-loop_NTPase"/>
</dbReference>